<dbReference type="Proteomes" id="UP001431572">
    <property type="component" value="Chromosome 1"/>
</dbReference>
<evidence type="ECO:0000256" key="9">
    <source>
        <dbReference type="HAMAP-Rule" id="MF_00131"/>
    </source>
</evidence>
<dbReference type="EMBL" id="CP128399">
    <property type="protein sequence ID" value="WJW67029.1"/>
    <property type="molecule type" value="Genomic_DNA"/>
</dbReference>
<keyword evidence="5 9" id="KW-0822">Tryptophan biosynthesis</keyword>
<evidence type="ECO:0000313" key="11">
    <source>
        <dbReference type="EMBL" id="NWJ45150.1"/>
    </source>
</evidence>
<evidence type="ECO:0000256" key="7">
    <source>
        <dbReference type="ARBA" id="ARBA00023239"/>
    </source>
</evidence>
<dbReference type="FunFam" id="3.20.20.70:FF:000037">
    <property type="entry name" value="Tryptophan synthase alpha chain"/>
    <property type="match status" value="1"/>
</dbReference>
<protein>
    <recommendedName>
        <fullName evidence="9">Tryptophan synthase alpha chain</fullName>
        <ecNumber evidence="9">4.2.1.20</ecNumber>
    </recommendedName>
</protein>
<comment type="catalytic activity">
    <reaction evidence="8 9">
        <text>(1S,2R)-1-C-(indol-3-yl)glycerol 3-phosphate + L-serine = D-glyceraldehyde 3-phosphate + L-tryptophan + H2O</text>
        <dbReference type="Rhea" id="RHEA:10532"/>
        <dbReference type="ChEBI" id="CHEBI:15377"/>
        <dbReference type="ChEBI" id="CHEBI:33384"/>
        <dbReference type="ChEBI" id="CHEBI:57912"/>
        <dbReference type="ChEBI" id="CHEBI:58866"/>
        <dbReference type="ChEBI" id="CHEBI:59776"/>
        <dbReference type="EC" id="4.2.1.20"/>
    </reaction>
</comment>
<dbReference type="EC" id="4.2.1.20" evidence="9"/>
<gene>
    <name evidence="9 12" type="primary">trpA</name>
    <name evidence="11" type="ORF">HXX08_04645</name>
    <name evidence="12" type="ORF">OZ401_000277</name>
</gene>
<evidence type="ECO:0000313" key="14">
    <source>
        <dbReference type="Proteomes" id="UP001431572"/>
    </source>
</evidence>
<dbReference type="EMBL" id="JACATZ010000001">
    <property type="protein sequence ID" value="NWJ45150.1"/>
    <property type="molecule type" value="Genomic_DNA"/>
</dbReference>
<evidence type="ECO:0000256" key="10">
    <source>
        <dbReference type="RuleBase" id="RU003662"/>
    </source>
</evidence>
<organism evidence="11 13">
    <name type="scientific">Candidatus Chlorohelix allophototropha</name>
    <dbReference type="NCBI Taxonomy" id="3003348"/>
    <lineage>
        <taxon>Bacteria</taxon>
        <taxon>Bacillati</taxon>
        <taxon>Chloroflexota</taxon>
        <taxon>Chloroflexia</taxon>
        <taxon>Candidatus Chloroheliales</taxon>
        <taxon>Candidatus Chloroheliaceae</taxon>
        <taxon>Candidatus Chlorohelix</taxon>
    </lineage>
</organism>
<comment type="similarity">
    <text evidence="9 10">Belongs to the TrpA family.</text>
</comment>
<evidence type="ECO:0000313" key="12">
    <source>
        <dbReference type="EMBL" id="WJW67029.1"/>
    </source>
</evidence>
<keyword evidence="6 9" id="KW-0057">Aromatic amino acid biosynthesis</keyword>
<dbReference type="InterPro" id="IPR002028">
    <property type="entry name" value="Trp_synthase_suA"/>
</dbReference>
<sequence length="264" mass="28510">MSRIKAAFEKIKAEGRGACIAYVTIGFPHLEDTVPLTLALLEAGADMVELGVPFSDPLADGPTIQHASHIALENGVTRQFCFEVAREIRQKTDKPLLFMGYFNPIFSYGAARYIEECAAVGIDGLIVPDLALEETDELLGLCREKQIDLIQFIAPTSTDERIRKAAEVASGFIYCVSITGVTGARTNLPDYLPEYINRVRSFSDKPLVIGFGISSHAHFVQATGLADGAVCASALLDAIEKAPESQLIATGVNFIRNLTGTSKN</sequence>
<dbReference type="NCBIfam" id="TIGR00262">
    <property type="entry name" value="trpA"/>
    <property type="match status" value="1"/>
</dbReference>
<dbReference type="HAMAP" id="MF_00131">
    <property type="entry name" value="Trp_synth_alpha"/>
    <property type="match status" value="1"/>
</dbReference>
<dbReference type="Pfam" id="PF00290">
    <property type="entry name" value="Trp_syntA"/>
    <property type="match status" value="1"/>
</dbReference>
<dbReference type="CDD" id="cd04724">
    <property type="entry name" value="Tryptophan_synthase_alpha"/>
    <property type="match status" value="1"/>
</dbReference>
<dbReference type="InterPro" id="IPR018204">
    <property type="entry name" value="Trp_synthase_alpha_AS"/>
</dbReference>
<evidence type="ECO:0000256" key="6">
    <source>
        <dbReference type="ARBA" id="ARBA00023141"/>
    </source>
</evidence>
<comment type="function">
    <text evidence="1 9">The alpha subunit is responsible for the aldol cleavage of indoleglycerol phosphate to indole and glyceraldehyde 3-phosphate.</text>
</comment>
<evidence type="ECO:0000256" key="8">
    <source>
        <dbReference type="ARBA" id="ARBA00049047"/>
    </source>
</evidence>
<keyword evidence="7 9" id="KW-0456">Lyase</keyword>
<dbReference type="InterPro" id="IPR013785">
    <property type="entry name" value="Aldolase_TIM"/>
</dbReference>
<dbReference type="GO" id="GO:0004834">
    <property type="term" value="F:tryptophan synthase activity"/>
    <property type="evidence" value="ECO:0007669"/>
    <property type="project" value="UniProtKB-UniRule"/>
</dbReference>
<keyword evidence="14" id="KW-1185">Reference proteome</keyword>
<dbReference type="Proteomes" id="UP000521676">
    <property type="component" value="Unassembled WGS sequence"/>
</dbReference>
<evidence type="ECO:0000256" key="5">
    <source>
        <dbReference type="ARBA" id="ARBA00022822"/>
    </source>
</evidence>
<evidence type="ECO:0000313" key="13">
    <source>
        <dbReference type="Proteomes" id="UP000521676"/>
    </source>
</evidence>
<comment type="subunit">
    <text evidence="3 9">Tetramer of two alpha and two beta chains.</text>
</comment>
<dbReference type="GO" id="GO:0005829">
    <property type="term" value="C:cytosol"/>
    <property type="evidence" value="ECO:0007669"/>
    <property type="project" value="TreeGrafter"/>
</dbReference>
<dbReference type="PANTHER" id="PTHR43406">
    <property type="entry name" value="TRYPTOPHAN SYNTHASE, ALPHA CHAIN"/>
    <property type="match status" value="1"/>
</dbReference>
<dbReference type="PROSITE" id="PS00167">
    <property type="entry name" value="TRP_SYNTHASE_ALPHA"/>
    <property type="match status" value="1"/>
</dbReference>
<reference evidence="11 13" key="1">
    <citation type="submission" date="2020-06" db="EMBL/GenBank/DDBJ databases">
        <title>Anoxygenic phototrophic Chloroflexota member uses a Type I reaction center.</title>
        <authorList>
            <person name="Tsuji J.M."/>
            <person name="Shaw N.A."/>
            <person name="Nagashima S."/>
            <person name="Venkiteswaran J."/>
            <person name="Schiff S.L."/>
            <person name="Hanada S."/>
            <person name="Tank M."/>
            <person name="Neufeld J.D."/>
        </authorList>
    </citation>
    <scope>NUCLEOTIDE SEQUENCE [LARGE SCALE GENOMIC DNA]</scope>
    <source>
        <strain evidence="11">L227-S17</strain>
    </source>
</reference>
<evidence type="ECO:0000256" key="1">
    <source>
        <dbReference type="ARBA" id="ARBA00003365"/>
    </source>
</evidence>
<dbReference type="SUPFAM" id="SSF51366">
    <property type="entry name" value="Ribulose-phoshate binding barrel"/>
    <property type="match status" value="1"/>
</dbReference>
<keyword evidence="4 9" id="KW-0028">Amino-acid biosynthesis</keyword>
<feature type="active site" description="Proton acceptor" evidence="9">
    <location>
        <position position="49"/>
    </location>
</feature>
<dbReference type="Gene3D" id="3.20.20.70">
    <property type="entry name" value="Aldolase class I"/>
    <property type="match status" value="1"/>
</dbReference>
<comment type="pathway">
    <text evidence="2 9">Amino-acid biosynthesis; L-tryptophan biosynthesis; L-tryptophan from chorismate: step 5/5.</text>
</comment>
<accession>A0A8T7M069</accession>
<evidence type="ECO:0000256" key="2">
    <source>
        <dbReference type="ARBA" id="ARBA00004733"/>
    </source>
</evidence>
<dbReference type="AlphaFoldDB" id="A0A8T7M069"/>
<dbReference type="InterPro" id="IPR011060">
    <property type="entry name" value="RibuloseP-bd_barrel"/>
</dbReference>
<proteinExistence type="inferred from homology"/>
<name>A0A8T7M069_9CHLR</name>
<evidence type="ECO:0000256" key="4">
    <source>
        <dbReference type="ARBA" id="ARBA00022605"/>
    </source>
</evidence>
<dbReference type="PANTHER" id="PTHR43406:SF1">
    <property type="entry name" value="TRYPTOPHAN SYNTHASE ALPHA CHAIN, CHLOROPLASTIC"/>
    <property type="match status" value="1"/>
</dbReference>
<evidence type="ECO:0000256" key="3">
    <source>
        <dbReference type="ARBA" id="ARBA00011270"/>
    </source>
</evidence>
<reference evidence="12" key="2">
    <citation type="journal article" date="2024" name="Nature">
        <title>Anoxygenic phototroph of the Chloroflexota uses a type I reaction centre.</title>
        <authorList>
            <person name="Tsuji J.M."/>
            <person name="Shaw N.A."/>
            <person name="Nagashima S."/>
            <person name="Venkiteswaran J.J."/>
            <person name="Schiff S.L."/>
            <person name="Watanabe T."/>
            <person name="Fukui M."/>
            <person name="Hanada S."/>
            <person name="Tank M."/>
            <person name="Neufeld J.D."/>
        </authorList>
    </citation>
    <scope>NUCLEOTIDE SEQUENCE</scope>
    <source>
        <strain evidence="12">L227-S17</strain>
    </source>
</reference>
<dbReference type="RefSeq" id="WP_341468924.1">
    <property type="nucleotide sequence ID" value="NZ_CP128399.1"/>
</dbReference>
<feature type="active site" description="Proton acceptor" evidence="9">
    <location>
        <position position="60"/>
    </location>
</feature>